<accession>M2ZBA3</accession>
<dbReference type="PROSITE" id="PS50075">
    <property type="entry name" value="CARRIER"/>
    <property type="match status" value="1"/>
</dbReference>
<dbReference type="AlphaFoldDB" id="M2ZBA3"/>
<dbReference type="RefSeq" id="WP_007031985.1">
    <property type="nucleotide sequence ID" value="NZ_AOHO01000058.1"/>
</dbReference>
<sequence>MQTFTVEMLLAVTRECAGEPDETISAADVRSRTFRDLGYDSVALIEVIARLSHEFDLTIPDDVAPEDRTPENLVDLINAALTEDSQCRPTSTTPSTSMHRSTSYGE</sequence>
<evidence type="ECO:0000313" key="5">
    <source>
        <dbReference type="EMBL" id="EME57644.1"/>
    </source>
</evidence>
<dbReference type="SMART" id="SM00823">
    <property type="entry name" value="PKS_PP"/>
    <property type="match status" value="1"/>
</dbReference>
<dbReference type="SUPFAM" id="SSF47336">
    <property type="entry name" value="ACP-like"/>
    <property type="match status" value="1"/>
</dbReference>
<protein>
    <submittedName>
        <fullName evidence="5">Actinorhodin polyketide synthase ACP</fullName>
    </submittedName>
</protein>
<keyword evidence="6" id="KW-1185">Reference proteome</keyword>
<dbReference type="InterPro" id="IPR020806">
    <property type="entry name" value="PKS_PP-bd"/>
</dbReference>
<dbReference type="InterPro" id="IPR006162">
    <property type="entry name" value="Ppantetheine_attach_site"/>
</dbReference>
<dbReference type="Gene3D" id="1.10.1200.10">
    <property type="entry name" value="ACP-like"/>
    <property type="match status" value="1"/>
</dbReference>
<dbReference type="Proteomes" id="UP000054226">
    <property type="component" value="Unassembled WGS sequence"/>
</dbReference>
<organism evidence="5 6">
    <name type="scientific">Amycolatopsis decaplanina DSM 44594</name>
    <dbReference type="NCBI Taxonomy" id="1284240"/>
    <lineage>
        <taxon>Bacteria</taxon>
        <taxon>Bacillati</taxon>
        <taxon>Actinomycetota</taxon>
        <taxon>Actinomycetes</taxon>
        <taxon>Pseudonocardiales</taxon>
        <taxon>Pseudonocardiaceae</taxon>
        <taxon>Amycolatopsis</taxon>
    </lineage>
</organism>
<keyword evidence="2" id="KW-0597">Phosphoprotein</keyword>
<evidence type="ECO:0000256" key="3">
    <source>
        <dbReference type="SAM" id="MobiDB-lite"/>
    </source>
</evidence>
<name>M2ZBA3_9PSEU</name>
<feature type="domain" description="Carrier" evidence="4">
    <location>
        <begin position="3"/>
        <end position="81"/>
    </location>
</feature>
<evidence type="ECO:0000256" key="2">
    <source>
        <dbReference type="ARBA" id="ARBA00022553"/>
    </source>
</evidence>
<dbReference type="OrthoDB" id="3537906at2"/>
<gene>
    <name evidence="5" type="ORF">H074_20677</name>
</gene>
<proteinExistence type="predicted"/>
<keyword evidence="1" id="KW-0596">Phosphopantetheine</keyword>
<feature type="region of interest" description="Disordered" evidence="3">
    <location>
        <begin position="80"/>
        <end position="106"/>
    </location>
</feature>
<dbReference type="InterPro" id="IPR036736">
    <property type="entry name" value="ACP-like_sf"/>
</dbReference>
<dbReference type="PROSITE" id="PS00012">
    <property type="entry name" value="PHOSPHOPANTETHEINE"/>
    <property type="match status" value="1"/>
</dbReference>
<dbReference type="EMBL" id="AOHO01000058">
    <property type="protein sequence ID" value="EME57644.1"/>
    <property type="molecule type" value="Genomic_DNA"/>
</dbReference>
<reference evidence="5 6" key="1">
    <citation type="journal article" date="2013" name="Genome Announc.">
        <title>Draft Genome Sequence of Amycolatopsis decaplanina Strain DSM 44594T.</title>
        <authorList>
            <person name="Kaur N."/>
            <person name="Kumar S."/>
            <person name="Bala M."/>
            <person name="Raghava G.P."/>
            <person name="Mayilraj S."/>
        </authorList>
    </citation>
    <scope>NUCLEOTIDE SEQUENCE [LARGE SCALE GENOMIC DNA]</scope>
    <source>
        <strain evidence="5 6">DSM 44594</strain>
    </source>
</reference>
<dbReference type="InterPro" id="IPR009081">
    <property type="entry name" value="PP-bd_ACP"/>
</dbReference>
<evidence type="ECO:0000313" key="6">
    <source>
        <dbReference type="Proteomes" id="UP000054226"/>
    </source>
</evidence>
<comment type="caution">
    <text evidence="5">The sequence shown here is derived from an EMBL/GenBank/DDBJ whole genome shotgun (WGS) entry which is preliminary data.</text>
</comment>
<dbReference type="GO" id="GO:0031177">
    <property type="term" value="F:phosphopantetheine binding"/>
    <property type="evidence" value="ECO:0007669"/>
    <property type="project" value="InterPro"/>
</dbReference>
<feature type="compositionally biased region" description="Polar residues" evidence="3">
    <location>
        <begin position="83"/>
        <end position="106"/>
    </location>
</feature>
<dbReference type="Pfam" id="PF00550">
    <property type="entry name" value="PP-binding"/>
    <property type="match status" value="1"/>
</dbReference>
<evidence type="ECO:0000256" key="1">
    <source>
        <dbReference type="ARBA" id="ARBA00022450"/>
    </source>
</evidence>
<evidence type="ECO:0000259" key="4">
    <source>
        <dbReference type="PROSITE" id="PS50075"/>
    </source>
</evidence>